<dbReference type="InterPro" id="IPR020583">
    <property type="entry name" value="Inositol_monoP_metal-BS"/>
</dbReference>
<dbReference type="PANTHER" id="PTHR20854">
    <property type="entry name" value="INOSITOL MONOPHOSPHATASE"/>
    <property type="match status" value="1"/>
</dbReference>
<dbReference type="GO" id="GO:0042132">
    <property type="term" value="F:fructose 1,6-bisphosphate 1-phosphatase activity"/>
    <property type="evidence" value="ECO:0007669"/>
    <property type="project" value="UniProtKB-EC"/>
</dbReference>
<comment type="caution">
    <text evidence="4">The sequence shown here is derived from an EMBL/GenBank/DDBJ whole genome shotgun (WGS) entry which is preliminary data.</text>
</comment>
<dbReference type="PROSITE" id="PS00629">
    <property type="entry name" value="IMP_1"/>
    <property type="match status" value="1"/>
</dbReference>
<dbReference type="Gene3D" id="3.30.540.10">
    <property type="entry name" value="Fructose-1,6-Bisphosphatase, subunit A, domain 1"/>
    <property type="match status" value="1"/>
</dbReference>
<name>A0ABM8Z3C7_9LACO</name>
<keyword evidence="5" id="KW-1185">Reference proteome</keyword>
<keyword evidence="3" id="KW-0460">Magnesium</keyword>
<keyword evidence="1" id="KW-0479">Metal-binding</keyword>
<evidence type="ECO:0000256" key="1">
    <source>
        <dbReference type="ARBA" id="ARBA00022723"/>
    </source>
</evidence>
<accession>A0ABM8Z3C7</accession>
<dbReference type="CDD" id="cd01637">
    <property type="entry name" value="IMPase_like"/>
    <property type="match status" value="1"/>
</dbReference>
<protein>
    <submittedName>
        <fullName evidence="4">Fructose-1, 6-bisphosphatase/inositol-1-monophosphatase</fullName>
        <ecNumber evidence="4">3.1.3.11</ecNumber>
    </submittedName>
</protein>
<evidence type="ECO:0000313" key="4">
    <source>
        <dbReference type="EMBL" id="CAH0415757.1"/>
    </source>
</evidence>
<dbReference type="Pfam" id="PF00459">
    <property type="entry name" value="Inositol_P"/>
    <property type="match status" value="1"/>
</dbReference>
<evidence type="ECO:0000256" key="2">
    <source>
        <dbReference type="ARBA" id="ARBA00022801"/>
    </source>
</evidence>
<proteinExistence type="predicted"/>
<reference evidence="4 5" key="1">
    <citation type="submission" date="2021-11" db="EMBL/GenBank/DDBJ databases">
        <authorList>
            <person name="Depoorter E."/>
        </authorList>
    </citation>
    <scope>NUCLEOTIDE SEQUENCE [LARGE SCALE GENOMIC DNA]</scope>
    <source>
        <strain evidence="4 5">LMG 24289</strain>
    </source>
</reference>
<keyword evidence="2 4" id="KW-0378">Hydrolase</keyword>
<dbReference type="InterPro" id="IPR000760">
    <property type="entry name" value="Inositol_monophosphatase-like"/>
</dbReference>
<dbReference type="PANTHER" id="PTHR20854:SF4">
    <property type="entry name" value="INOSITOL-1-MONOPHOSPHATASE-RELATED"/>
    <property type="match status" value="1"/>
</dbReference>
<gene>
    <name evidence="4" type="primary">suhB</name>
    <name evidence="4" type="ORF">WFA24289_00054</name>
</gene>
<sequence length="259" mass="28653">METATLKEIDATVNSWLHEARGLVYQWLQTDLQVEQKTSRLDLVTNVDKGVEQLLRAKINNLMPAAKVIGEENDHGQVKSMEGAVWFIDPIDGTMNFVKQHDDFAIMVALYIDNQPILGWIMDVTKNNIYHGGPQLGVWCNDQEMPAPDDITLNDGLIELSASRLLAGEMHFEEIAKMSSGVRIIGSAGISFIKVLEGKAVGYASKMKPWDFAAAKILLETNKILFTTIDGNEIDMLLSSTVLSATASAHTQIVQLQRP</sequence>
<dbReference type="EC" id="3.1.3.11" evidence="4"/>
<evidence type="ECO:0000313" key="5">
    <source>
        <dbReference type="Proteomes" id="UP000789707"/>
    </source>
</evidence>
<organism evidence="4 5">
    <name type="scientific">Periweissella fabaria</name>
    <dbReference type="NCBI Taxonomy" id="546157"/>
    <lineage>
        <taxon>Bacteria</taxon>
        <taxon>Bacillati</taxon>
        <taxon>Bacillota</taxon>
        <taxon>Bacilli</taxon>
        <taxon>Lactobacillales</taxon>
        <taxon>Lactobacillaceae</taxon>
        <taxon>Periweissella</taxon>
    </lineage>
</organism>
<dbReference type="Gene3D" id="3.40.190.80">
    <property type="match status" value="1"/>
</dbReference>
<dbReference type="Proteomes" id="UP000789707">
    <property type="component" value="Unassembled WGS sequence"/>
</dbReference>
<dbReference type="SUPFAM" id="SSF56655">
    <property type="entry name" value="Carbohydrate phosphatase"/>
    <property type="match status" value="1"/>
</dbReference>
<evidence type="ECO:0000256" key="3">
    <source>
        <dbReference type="ARBA" id="ARBA00022842"/>
    </source>
</evidence>
<dbReference type="PRINTS" id="PR00377">
    <property type="entry name" value="IMPHPHTASES"/>
</dbReference>
<dbReference type="EMBL" id="CAKKNS010000001">
    <property type="protein sequence ID" value="CAH0415757.1"/>
    <property type="molecule type" value="Genomic_DNA"/>
</dbReference>